<organism evidence="1 2">
    <name type="scientific">Colletotrichum noveboracense</name>
    <dbReference type="NCBI Taxonomy" id="2664923"/>
    <lineage>
        <taxon>Eukaryota</taxon>
        <taxon>Fungi</taxon>
        <taxon>Dikarya</taxon>
        <taxon>Ascomycota</taxon>
        <taxon>Pezizomycotina</taxon>
        <taxon>Sordariomycetes</taxon>
        <taxon>Hypocreomycetidae</taxon>
        <taxon>Glomerellales</taxon>
        <taxon>Glomerellaceae</taxon>
        <taxon>Colletotrichum</taxon>
        <taxon>Colletotrichum gloeosporioides species complex</taxon>
    </lineage>
</organism>
<protein>
    <submittedName>
        <fullName evidence="1">Uncharacterized protein</fullName>
    </submittedName>
</protein>
<reference evidence="1" key="1">
    <citation type="submission" date="2022-08" db="EMBL/GenBank/DDBJ databases">
        <authorList>
            <person name="Giroux E."/>
            <person name="Giroux E."/>
        </authorList>
    </citation>
    <scope>NUCLEOTIDE SEQUENCE</scope>
    <source>
        <strain evidence="1">H1091258</strain>
    </source>
</reference>
<accession>A0A9W4WKG0</accession>
<comment type="caution">
    <text evidence="1">The sequence shown here is derived from an EMBL/GenBank/DDBJ whole genome shotgun (WGS) entry which is preliminary data.</text>
</comment>
<evidence type="ECO:0000313" key="2">
    <source>
        <dbReference type="Proteomes" id="UP001152533"/>
    </source>
</evidence>
<sequence>MHNLGVLHCDIELYNVLRNIQKEKAGSTREAGVISILREKQFCYRTRIYYRLYLKVCYSSAGKNYYQYR</sequence>
<dbReference type="EMBL" id="CAMGZC010001231">
    <property type="protein sequence ID" value="CAI0652035.1"/>
    <property type="molecule type" value="Genomic_DNA"/>
</dbReference>
<proteinExistence type="predicted"/>
<dbReference type="Proteomes" id="UP001152533">
    <property type="component" value="Unassembled WGS sequence"/>
</dbReference>
<gene>
    <name evidence="1" type="ORF">CGXH109_LOCUS112983</name>
</gene>
<evidence type="ECO:0000313" key="1">
    <source>
        <dbReference type="EMBL" id="CAI0652035.1"/>
    </source>
</evidence>
<keyword evidence="2" id="KW-1185">Reference proteome</keyword>
<dbReference type="AlphaFoldDB" id="A0A9W4WKG0"/>
<name>A0A9W4WKG0_9PEZI</name>